<evidence type="ECO:0000256" key="2">
    <source>
        <dbReference type="SAM" id="Phobius"/>
    </source>
</evidence>
<feature type="coiled-coil region" evidence="1">
    <location>
        <begin position="66"/>
        <end position="225"/>
    </location>
</feature>
<protein>
    <submittedName>
        <fullName evidence="3">Uncharacterized protein</fullName>
    </submittedName>
</protein>
<keyword evidence="2" id="KW-0812">Transmembrane</keyword>
<keyword evidence="2" id="KW-0472">Membrane</keyword>
<comment type="caution">
    <text evidence="3">The sequence shown here is derived from an EMBL/GenBank/DDBJ whole genome shotgun (WGS) entry which is preliminary data.</text>
</comment>
<name>T2JD02_CROWT</name>
<keyword evidence="1" id="KW-0175">Coiled coil</keyword>
<evidence type="ECO:0000313" key="3">
    <source>
        <dbReference type="EMBL" id="CCQ63733.1"/>
    </source>
</evidence>
<sequence>MILARVYYIRDIADSFSQELLQWLQNPFKKNSRFPLYNLTILLFIIIGLFIWSFTECFVIYRLSTIREKQQLFQRLKLEKELVKQEIEKRKISDQNQELLKNQKIQLEKEIIILKNNLKDKIAQNYRLIEEREKEQENLEKLEIQQTQKIQNLQTIIKKYEQEILILEVWQDKSQELEEIKQEKENLLLQLEEQENLEQESKQHIQSLRKKIEVLMIQNKKMNKRSMIYMNYSCLMKSLFNNEKKLYKKSLRDKLT</sequence>
<gene>
    <name evidence="3" type="ORF">CWATWH0401_1205</name>
</gene>
<evidence type="ECO:0000313" key="4">
    <source>
        <dbReference type="Proteomes" id="UP000018198"/>
    </source>
</evidence>
<dbReference type="Proteomes" id="UP000018198">
    <property type="component" value="Unassembled WGS sequence"/>
</dbReference>
<reference evidence="3 4" key="2">
    <citation type="submission" date="2013-09" db="EMBL/GenBank/DDBJ databases">
        <title>Whole genome comparison of six Crocosphaera watsonii strains with differing phenotypes.</title>
        <authorList>
            <person name="Bench S.R."/>
            <person name="Heller P."/>
            <person name="Frank I."/>
            <person name="Arciniega M."/>
            <person name="Shilova I.N."/>
            <person name="Zehr J.P."/>
        </authorList>
    </citation>
    <scope>NUCLEOTIDE SEQUENCE [LARGE SCALE GENOMIC DNA]</scope>
    <source>
        <strain evidence="3 4">WH 0401</strain>
    </source>
</reference>
<reference evidence="3 4" key="1">
    <citation type="submission" date="2013-01" db="EMBL/GenBank/DDBJ databases">
        <authorList>
            <person name="Bench S."/>
        </authorList>
    </citation>
    <scope>NUCLEOTIDE SEQUENCE [LARGE SCALE GENOMIC DNA]</scope>
    <source>
        <strain evidence="3 4">WH 0401</strain>
    </source>
</reference>
<organism evidence="3 4">
    <name type="scientific">Crocosphaera watsonii WH 0401</name>
    <dbReference type="NCBI Taxonomy" id="555881"/>
    <lineage>
        <taxon>Bacteria</taxon>
        <taxon>Bacillati</taxon>
        <taxon>Cyanobacteriota</taxon>
        <taxon>Cyanophyceae</taxon>
        <taxon>Oscillatoriophycideae</taxon>
        <taxon>Chroococcales</taxon>
        <taxon>Aphanothecaceae</taxon>
        <taxon>Crocosphaera</taxon>
    </lineage>
</organism>
<feature type="transmembrane region" description="Helical" evidence="2">
    <location>
        <begin position="36"/>
        <end position="61"/>
    </location>
</feature>
<accession>T2JD02</accession>
<dbReference type="EMBL" id="CAQM01000762">
    <property type="protein sequence ID" value="CCQ63733.1"/>
    <property type="molecule type" value="Genomic_DNA"/>
</dbReference>
<evidence type="ECO:0000256" key="1">
    <source>
        <dbReference type="SAM" id="Coils"/>
    </source>
</evidence>
<proteinExistence type="predicted"/>
<keyword evidence="2" id="KW-1133">Transmembrane helix</keyword>
<dbReference type="AlphaFoldDB" id="T2JD02"/>